<evidence type="ECO:0000313" key="2">
    <source>
        <dbReference type="EMBL" id="WDH75360.1"/>
    </source>
</evidence>
<reference evidence="2 3" key="1">
    <citation type="submission" date="2023-02" db="EMBL/GenBank/DDBJ databases">
        <title>A bacterium isolated from plastisphere.</title>
        <authorList>
            <person name="Sun Y."/>
        </authorList>
    </citation>
    <scope>NUCLEOTIDE SEQUENCE [LARGE SCALE GENOMIC DNA]</scope>
    <source>
        <strain evidence="3">a-1</strain>
    </source>
</reference>
<protein>
    <recommendedName>
        <fullName evidence="4">BIG2 domain-containing protein</fullName>
    </recommendedName>
</protein>
<dbReference type="Gene3D" id="2.130.10.10">
    <property type="entry name" value="YVTN repeat-like/Quinoprotein amine dehydrogenase"/>
    <property type="match status" value="1"/>
</dbReference>
<dbReference type="InterPro" id="IPR015943">
    <property type="entry name" value="WD40/YVTN_repeat-like_dom_sf"/>
</dbReference>
<proteinExistence type="predicted"/>
<dbReference type="SUPFAM" id="SSF82171">
    <property type="entry name" value="DPP6 N-terminal domain-like"/>
    <property type="match status" value="1"/>
</dbReference>
<gene>
    <name evidence="2" type="ORF">PTI97_11075</name>
</gene>
<feature type="chain" id="PRO_5045190239" description="BIG2 domain-containing protein" evidence="1">
    <location>
        <begin position="23"/>
        <end position="545"/>
    </location>
</feature>
<feature type="signal peptide" evidence="1">
    <location>
        <begin position="1"/>
        <end position="22"/>
    </location>
</feature>
<dbReference type="Proteomes" id="UP001213680">
    <property type="component" value="Chromosome"/>
</dbReference>
<accession>A0ABY7X047</accession>
<organism evidence="2 3">
    <name type="scientific">Exiguobacterium marinum</name>
    <dbReference type="NCBI Taxonomy" id="273528"/>
    <lineage>
        <taxon>Bacteria</taxon>
        <taxon>Bacillati</taxon>
        <taxon>Bacillota</taxon>
        <taxon>Bacilli</taxon>
        <taxon>Bacillales</taxon>
        <taxon>Bacillales Family XII. Incertae Sedis</taxon>
        <taxon>Exiguobacterium</taxon>
    </lineage>
</organism>
<sequence length="545" mass="62601">MKRLVSTLLSSLLIFTMMPASAEIRMSTICQISEYNPYDVIVREDTLYSLNDYGIDLYDIETGALINSIKSDYTVDSMTVNSDQTWVASSDYYRVRTYNQYLDLHKTIESFEYNGETYELDRFNQVKFLPNSSILVIASDNHLIFYDVETDQVKFIRGTDTSGTLQVSEEYITMGYTDSIQVLNHQGQAVTEIMASTPIQSYSMNQKGQLVYNSTDHDLYYFETPLSEAQFITESVSGSVYLDETGAFVGSEHSKLYDLYTKKRIYMNVKEGTIRFNEDSSRLLSIGQSITVYNAQNLKKRIQTIAIQVDETELIEGNELSPAILVKSKDSSQTKVTDKVVWRSNNSQVAYFSQNKLILKSPGKFTLKATYEDHETSVELTVKKDPRPSDHEWLKQQKQSLEKRRAFLNSPHRLYSEFSKVRGVAGQFLFDDEKLISGKYQDNWLYETYKGKKKVDGMMLLLDYEKREITEAEITKVFGKPKDTSNFSYYDSIPTKLIRGKSAIDESLISDAALYLINKKHGLIIFYDIEGNVVYMHLGESTKLW</sequence>
<name>A0ABY7X047_9BACL</name>
<keyword evidence="3" id="KW-1185">Reference proteome</keyword>
<dbReference type="EMBL" id="CP118099">
    <property type="protein sequence ID" value="WDH75360.1"/>
    <property type="molecule type" value="Genomic_DNA"/>
</dbReference>
<evidence type="ECO:0008006" key="4">
    <source>
        <dbReference type="Google" id="ProtNLM"/>
    </source>
</evidence>
<keyword evidence="1" id="KW-0732">Signal</keyword>
<evidence type="ECO:0000256" key="1">
    <source>
        <dbReference type="SAM" id="SignalP"/>
    </source>
</evidence>
<dbReference type="Gene3D" id="2.60.40.1080">
    <property type="match status" value="1"/>
</dbReference>
<dbReference type="RefSeq" id="WP_274356527.1">
    <property type="nucleotide sequence ID" value="NZ_CP118099.1"/>
</dbReference>
<evidence type="ECO:0000313" key="3">
    <source>
        <dbReference type="Proteomes" id="UP001213680"/>
    </source>
</evidence>